<dbReference type="InterPro" id="IPR033651">
    <property type="entry name" value="PaeLigD_Pol-like"/>
</dbReference>
<dbReference type="CDD" id="cd04862">
    <property type="entry name" value="PaeLigD_Pol_like"/>
    <property type="match status" value="1"/>
</dbReference>
<evidence type="ECO:0000256" key="5">
    <source>
        <dbReference type="ARBA" id="ARBA00022695"/>
    </source>
</evidence>
<dbReference type="NCBIfam" id="TIGR02777">
    <property type="entry name" value="LigD_PE_dom"/>
    <property type="match status" value="1"/>
</dbReference>
<dbReference type="InterPro" id="IPR014146">
    <property type="entry name" value="LigD_ligase_dom"/>
</dbReference>
<keyword evidence="13" id="KW-0239">DNA-directed DNA polymerase</keyword>
<dbReference type="InterPro" id="IPR012340">
    <property type="entry name" value="NA-bd_OB-fold"/>
</dbReference>
<comment type="catalytic activity">
    <reaction evidence="20">
        <text>ATP + (deoxyribonucleotide)n-3'-hydroxyl + 5'-phospho-(deoxyribonucleotide)m = (deoxyribonucleotide)n+m + AMP + diphosphate.</text>
        <dbReference type="EC" id="6.5.1.1"/>
    </reaction>
</comment>
<dbReference type="NCBIfam" id="TIGR02778">
    <property type="entry name" value="ligD_pol"/>
    <property type="match status" value="1"/>
</dbReference>
<evidence type="ECO:0000256" key="17">
    <source>
        <dbReference type="ARBA" id="ARBA00023211"/>
    </source>
</evidence>
<dbReference type="SUPFAM" id="SSF50249">
    <property type="entry name" value="Nucleic acid-binding proteins"/>
    <property type="match status" value="1"/>
</dbReference>
<evidence type="ECO:0000256" key="14">
    <source>
        <dbReference type="ARBA" id="ARBA00023125"/>
    </source>
</evidence>
<keyword evidence="10" id="KW-0378">Hydrolase</keyword>
<evidence type="ECO:0000256" key="12">
    <source>
        <dbReference type="ARBA" id="ARBA00022840"/>
    </source>
</evidence>
<dbReference type="Proteomes" id="UP001064632">
    <property type="component" value="Chromosome"/>
</dbReference>
<keyword evidence="14" id="KW-0238">DNA-binding</keyword>
<dbReference type="CDD" id="cd07906">
    <property type="entry name" value="Adenylation_DNA_ligase_LigD_LigC"/>
    <property type="match status" value="1"/>
</dbReference>
<feature type="domain" description="ATP-dependent DNA ligase family profile" evidence="22">
    <location>
        <begin position="306"/>
        <end position="398"/>
    </location>
</feature>
<dbReference type="RefSeq" id="WP_261696815.1">
    <property type="nucleotide sequence ID" value="NZ_CP104694.1"/>
</dbReference>
<keyword evidence="11" id="KW-0269">Exonuclease</keyword>
<evidence type="ECO:0000256" key="8">
    <source>
        <dbReference type="ARBA" id="ARBA00022741"/>
    </source>
</evidence>
<dbReference type="PROSITE" id="PS50160">
    <property type="entry name" value="DNA_LIGASE_A3"/>
    <property type="match status" value="1"/>
</dbReference>
<dbReference type="PANTHER" id="PTHR42705">
    <property type="entry name" value="BIFUNCTIONAL NON-HOMOLOGOUS END JOINING PROTEIN LIGD"/>
    <property type="match status" value="1"/>
</dbReference>
<dbReference type="Pfam" id="PF13298">
    <property type="entry name" value="LigD_N"/>
    <property type="match status" value="1"/>
</dbReference>
<dbReference type="InterPro" id="IPR014143">
    <property type="entry name" value="NHEJ_ligase_prk"/>
</dbReference>
<evidence type="ECO:0000256" key="11">
    <source>
        <dbReference type="ARBA" id="ARBA00022839"/>
    </source>
</evidence>
<evidence type="ECO:0000256" key="3">
    <source>
        <dbReference type="ARBA" id="ARBA00022598"/>
    </source>
</evidence>
<keyword evidence="8" id="KW-0547">Nucleotide-binding</keyword>
<dbReference type="Gene3D" id="3.30.1490.70">
    <property type="match status" value="1"/>
</dbReference>
<protein>
    <recommendedName>
        <fullName evidence="2">DNA ligase (ATP)</fullName>
        <ecNumber evidence="2">6.5.1.1</ecNumber>
    </recommendedName>
    <alternativeName>
        <fullName evidence="19">NHEJ DNA polymerase</fullName>
    </alternativeName>
</protein>
<keyword evidence="3 23" id="KW-0436">Ligase</keyword>
<evidence type="ECO:0000256" key="4">
    <source>
        <dbReference type="ARBA" id="ARBA00022679"/>
    </source>
</evidence>
<evidence type="ECO:0000313" key="23">
    <source>
        <dbReference type="EMBL" id="UXI69863.1"/>
    </source>
</evidence>
<feature type="compositionally biased region" description="Basic residues" evidence="21">
    <location>
        <begin position="1"/>
        <end position="11"/>
    </location>
</feature>
<feature type="compositionally biased region" description="Basic and acidic residues" evidence="21">
    <location>
        <begin position="163"/>
        <end position="174"/>
    </location>
</feature>
<proteinExistence type="predicted"/>
<dbReference type="Gene3D" id="3.90.920.10">
    <property type="entry name" value="DNA primase, PRIM domain"/>
    <property type="match status" value="1"/>
</dbReference>
<dbReference type="GO" id="GO:0003910">
    <property type="term" value="F:DNA ligase (ATP) activity"/>
    <property type="evidence" value="ECO:0007669"/>
    <property type="project" value="UniProtKB-EC"/>
</dbReference>
<keyword evidence="12" id="KW-0067">ATP-binding</keyword>
<accession>A0ABY6BIM9</accession>
<keyword evidence="16" id="KW-0234">DNA repair</keyword>
<feature type="region of interest" description="Disordered" evidence="21">
    <location>
        <begin position="163"/>
        <end position="213"/>
    </location>
</feature>
<dbReference type="CDD" id="cd07971">
    <property type="entry name" value="OBF_DNA_ligase_LigD"/>
    <property type="match status" value="1"/>
</dbReference>
<dbReference type="Gene3D" id="2.40.50.140">
    <property type="entry name" value="Nucleic acid-binding proteins"/>
    <property type="match status" value="1"/>
</dbReference>
<dbReference type="InterPro" id="IPR014145">
    <property type="entry name" value="LigD_pol_dom"/>
</dbReference>
<dbReference type="Pfam" id="PF01068">
    <property type="entry name" value="DNA_ligase_A_M"/>
    <property type="match status" value="1"/>
</dbReference>
<evidence type="ECO:0000259" key="22">
    <source>
        <dbReference type="PROSITE" id="PS50160"/>
    </source>
</evidence>
<evidence type="ECO:0000256" key="1">
    <source>
        <dbReference type="ARBA" id="ARBA00001936"/>
    </source>
</evidence>
<name>A0ABY6BIM9_9GAMM</name>
<sequence>MGLREYRRKRDFKATPEPAGAARRPPGHTFVVQLHHASHRHYDFRLELDGVLKSWAVPKGPSFDPSVKRLAMEVEDHPLDYADFEGDIPDGHYGAGHVDIFDKGTWEPEGDARRDLARGELKFTLHGEVLRGSWVLVRTRREGKPQWLLIKHRDEFAGAKEADDYVDPETDRPLPRRTATTKTARSRRKANPQRNQRGATALPDGSEPAAASDAAFAPELCRNQSTPPRGDPWLHEVKWDGYRIVATIVEDSIRLWSRNGIEWTERLPTIVTALRELRLHSAQLDGELIVIRNGRDDFNALQARLSGANNLPLNYVLFDIPYAEGHSLRSVPLVARKEYLAALLARRPHPLLRFSEHQIGNGDAVFAQAMAAGLEGIISKRADSPYRGDRNGDWVKVKARASDEFAVVGFTEPRGRRSGIGALLLARADAGGWRYIGRVGTGLDNDLLRRLRRRLAGRVVSTPPADISRMEAPDRATARWVTPELVVEVFYQGMGSQGVLRQPAFKALREDKTVADLQRESSKTALRPRRGKASRTPPQTAGSGRHVVITHPERVVFPEAGVTKADVADYYRAVSEWLLPELSGRPISVVRCPDGITKACFFQKHSGKGWGEHVHGVPIREKNGTDTYLCIEDEAGLLELVQMNVLEFHPWGSRFDDLEHADRLIFDLDPYPTVSWARVAAIGRKIRGQLESIGLQSFARLSGGKGLHVVVPLSPGVPWESAKRFTKAVAVAMATLEPGECVAVAGEKNRRDKIFIDWLRNSRGATSVASYSLRARPNAAVAMPIGWDELGRVGQSDRYTIHNALRRLAARRKDPWEDINVIRQSLPDMA</sequence>
<dbReference type="InterPro" id="IPR012310">
    <property type="entry name" value="DNA_ligase_ATP-dep_cent"/>
</dbReference>
<keyword evidence="5" id="KW-0548">Nucleotidyltransferase</keyword>
<dbReference type="InterPro" id="IPR012309">
    <property type="entry name" value="DNA_ligase_ATP-dep_C"/>
</dbReference>
<evidence type="ECO:0000256" key="10">
    <source>
        <dbReference type="ARBA" id="ARBA00022801"/>
    </source>
</evidence>
<gene>
    <name evidence="23" type="primary">ligD</name>
    <name evidence="23" type="ORF">N4264_09615</name>
</gene>
<evidence type="ECO:0000256" key="15">
    <source>
        <dbReference type="ARBA" id="ARBA00023172"/>
    </source>
</evidence>
<keyword evidence="9" id="KW-0227">DNA damage</keyword>
<evidence type="ECO:0000256" key="18">
    <source>
        <dbReference type="ARBA" id="ARBA00023268"/>
    </source>
</evidence>
<dbReference type="NCBIfam" id="NF004628">
    <property type="entry name" value="PRK05972.1"/>
    <property type="match status" value="1"/>
</dbReference>
<dbReference type="Pfam" id="PF21686">
    <property type="entry name" value="LigD_Prim-Pol"/>
    <property type="match status" value="1"/>
</dbReference>
<evidence type="ECO:0000256" key="7">
    <source>
        <dbReference type="ARBA" id="ARBA00022723"/>
    </source>
</evidence>
<dbReference type="EMBL" id="CP104694">
    <property type="protein sequence ID" value="UXI69863.1"/>
    <property type="molecule type" value="Genomic_DNA"/>
</dbReference>
<dbReference type="Pfam" id="PF04679">
    <property type="entry name" value="DNA_ligase_A_C"/>
    <property type="match status" value="1"/>
</dbReference>
<keyword evidence="4" id="KW-0808">Transferase</keyword>
<keyword evidence="24" id="KW-1185">Reference proteome</keyword>
<dbReference type="Gene3D" id="3.30.470.30">
    <property type="entry name" value="DNA ligase/mRNA capping enzyme"/>
    <property type="match status" value="1"/>
</dbReference>
<keyword evidence="6" id="KW-0540">Nuclease</keyword>
<keyword evidence="18" id="KW-0511">Multifunctional enzyme</keyword>
<evidence type="ECO:0000256" key="21">
    <source>
        <dbReference type="SAM" id="MobiDB-lite"/>
    </source>
</evidence>
<dbReference type="InterPro" id="IPR052171">
    <property type="entry name" value="NHEJ_LigD"/>
</dbReference>
<dbReference type="SUPFAM" id="SSF56091">
    <property type="entry name" value="DNA ligase/mRNA capping enzyme, catalytic domain"/>
    <property type="match status" value="1"/>
</dbReference>
<evidence type="ECO:0000256" key="13">
    <source>
        <dbReference type="ARBA" id="ARBA00022932"/>
    </source>
</evidence>
<evidence type="ECO:0000256" key="19">
    <source>
        <dbReference type="ARBA" id="ARBA00029943"/>
    </source>
</evidence>
<organism evidence="23 24">
    <name type="scientific">Tahibacter amnicola</name>
    <dbReference type="NCBI Taxonomy" id="2976241"/>
    <lineage>
        <taxon>Bacteria</taxon>
        <taxon>Pseudomonadati</taxon>
        <taxon>Pseudomonadota</taxon>
        <taxon>Gammaproteobacteria</taxon>
        <taxon>Lysobacterales</taxon>
        <taxon>Rhodanobacteraceae</taxon>
        <taxon>Tahibacter</taxon>
    </lineage>
</organism>
<evidence type="ECO:0000256" key="2">
    <source>
        <dbReference type="ARBA" id="ARBA00012727"/>
    </source>
</evidence>
<keyword evidence="17" id="KW-0464">Manganese</keyword>
<keyword evidence="15" id="KW-0233">DNA recombination</keyword>
<feature type="region of interest" description="Disordered" evidence="21">
    <location>
        <begin position="515"/>
        <end position="544"/>
    </location>
</feature>
<evidence type="ECO:0000313" key="24">
    <source>
        <dbReference type="Proteomes" id="UP001064632"/>
    </source>
</evidence>
<comment type="cofactor">
    <cofactor evidence="1">
        <name>Mn(2+)</name>
        <dbReference type="ChEBI" id="CHEBI:29035"/>
    </cofactor>
</comment>
<dbReference type="PANTHER" id="PTHR42705:SF2">
    <property type="entry name" value="BIFUNCTIONAL NON-HOMOLOGOUS END JOINING PROTEIN LIGD"/>
    <property type="match status" value="1"/>
</dbReference>
<feature type="region of interest" description="Disordered" evidence="21">
    <location>
        <begin position="1"/>
        <end position="26"/>
    </location>
</feature>
<reference evidence="23" key="1">
    <citation type="submission" date="2022-09" db="EMBL/GenBank/DDBJ databases">
        <title>Tahibacter sp. nov., isolated from a fresh water.</title>
        <authorList>
            <person name="Baek J.H."/>
            <person name="Lee J.K."/>
            <person name="Kim J.M."/>
            <person name="Jeon C.O."/>
        </authorList>
    </citation>
    <scope>NUCLEOTIDE SEQUENCE</scope>
    <source>
        <strain evidence="23">W38</strain>
    </source>
</reference>
<evidence type="ECO:0000256" key="20">
    <source>
        <dbReference type="ARBA" id="ARBA00034003"/>
    </source>
</evidence>
<dbReference type="NCBIfam" id="TIGR02776">
    <property type="entry name" value="NHEJ_ligase_prk"/>
    <property type="match status" value="1"/>
</dbReference>
<keyword evidence="7" id="KW-0479">Metal-binding</keyword>
<evidence type="ECO:0000256" key="16">
    <source>
        <dbReference type="ARBA" id="ARBA00023204"/>
    </source>
</evidence>
<dbReference type="InterPro" id="IPR014144">
    <property type="entry name" value="LigD_PE_domain"/>
</dbReference>
<evidence type="ECO:0000256" key="9">
    <source>
        <dbReference type="ARBA" id="ARBA00022763"/>
    </source>
</evidence>
<dbReference type="EC" id="6.5.1.1" evidence="2"/>
<evidence type="ECO:0000256" key="6">
    <source>
        <dbReference type="ARBA" id="ARBA00022722"/>
    </source>
</evidence>
<dbReference type="NCBIfam" id="TIGR02779">
    <property type="entry name" value="NHEJ_ligase_lig"/>
    <property type="match status" value="1"/>
</dbReference>